<name>A0A538STR1_UNCEI</name>
<dbReference type="EMBL" id="VBOU01000054">
    <property type="protein sequence ID" value="TMQ54792.1"/>
    <property type="molecule type" value="Genomic_DNA"/>
</dbReference>
<reference evidence="1 2" key="1">
    <citation type="journal article" date="2019" name="Nat. Microbiol.">
        <title>Mediterranean grassland soil C-N compound turnover is dependent on rainfall and depth, and is mediated by genomically divergent microorganisms.</title>
        <authorList>
            <person name="Diamond S."/>
            <person name="Andeer P.F."/>
            <person name="Li Z."/>
            <person name="Crits-Christoph A."/>
            <person name="Burstein D."/>
            <person name="Anantharaman K."/>
            <person name="Lane K.R."/>
            <person name="Thomas B.C."/>
            <person name="Pan C."/>
            <person name="Northen T.R."/>
            <person name="Banfield J.F."/>
        </authorList>
    </citation>
    <scope>NUCLEOTIDE SEQUENCE [LARGE SCALE GENOMIC DNA]</scope>
    <source>
        <strain evidence="1">WS_4</strain>
    </source>
</reference>
<accession>A0A538STR1</accession>
<evidence type="ECO:0000313" key="2">
    <source>
        <dbReference type="Proteomes" id="UP000319829"/>
    </source>
</evidence>
<evidence type="ECO:0000313" key="1">
    <source>
        <dbReference type="EMBL" id="TMQ54792.1"/>
    </source>
</evidence>
<comment type="caution">
    <text evidence="1">The sequence shown here is derived from an EMBL/GenBank/DDBJ whole genome shotgun (WGS) entry which is preliminary data.</text>
</comment>
<protein>
    <submittedName>
        <fullName evidence="1">Non-ribosomal peptide synthetase</fullName>
    </submittedName>
</protein>
<sequence>MSSLGLRDTVARAERGREFWRRTLLAGPFTVLPRWTREPAAGVGEHEARVPDDLVAALRRLADELAVSFHSVLLTAHAKVLAALSGEREVSTGYLAPQGRSPLLCRITTAPRTWRAMLMEAHRAVVELLSHADFPVEDLGRELSLTQPLFETVFDPAAAARGELAEDTVLRVGVVERDGIVLRLRHRTDVLDT</sequence>
<dbReference type="Gene3D" id="3.30.559.30">
    <property type="entry name" value="Nonribosomal peptide synthetase, condensation domain"/>
    <property type="match status" value="1"/>
</dbReference>
<organism evidence="1 2">
    <name type="scientific">Eiseniibacteriota bacterium</name>
    <dbReference type="NCBI Taxonomy" id="2212470"/>
    <lineage>
        <taxon>Bacteria</taxon>
        <taxon>Candidatus Eiseniibacteriota</taxon>
    </lineage>
</organism>
<dbReference type="Proteomes" id="UP000319829">
    <property type="component" value="Unassembled WGS sequence"/>
</dbReference>
<proteinExistence type="predicted"/>
<dbReference type="SUPFAM" id="SSF52777">
    <property type="entry name" value="CoA-dependent acyltransferases"/>
    <property type="match status" value="1"/>
</dbReference>
<feature type="non-terminal residue" evidence="1">
    <location>
        <position position="193"/>
    </location>
</feature>
<gene>
    <name evidence="1" type="ORF">E6K74_05025</name>
</gene>
<dbReference type="AlphaFoldDB" id="A0A538STR1"/>